<evidence type="ECO:0000313" key="4">
    <source>
        <dbReference type="EMBL" id="KFN89551.1"/>
    </source>
</evidence>
<dbReference type="EMBL" id="JPVU01000264">
    <property type="protein sequence ID" value="KFN89551.1"/>
    <property type="molecule type" value="Genomic_DNA"/>
</dbReference>
<feature type="DNA-binding region" description="H-T-H motif" evidence="2">
    <location>
        <begin position="28"/>
        <end position="47"/>
    </location>
</feature>
<dbReference type="InterPro" id="IPR050624">
    <property type="entry name" value="HTH-type_Tx_Regulator"/>
</dbReference>
<organism evidence="4 5">
    <name type="scientific">Tetragenococcus muriaticus PMC-11-5</name>
    <dbReference type="NCBI Taxonomy" id="1302649"/>
    <lineage>
        <taxon>Bacteria</taxon>
        <taxon>Bacillati</taxon>
        <taxon>Bacillota</taxon>
        <taxon>Bacilli</taxon>
        <taxon>Lactobacillales</taxon>
        <taxon>Enterococcaceae</taxon>
        <taxon>Tetragenococcus</taxon>
    </lineage>
</organism>
<gene>
    <name evidence="4" type="ORF">TMUPMC115_2354</name>
</gene>
<accession>A0A091BV82</accession>
<evidence type="ECO:0000256" key="1">
    <source>
        <dbReference type="ARBA" id="ARBA00023125"/>
    </source>
</evidence>
<evidence type="ECO:0000256" key="2">
    <source>
        <dbReference type="PROSITE-ProRule" id="PRU00335"/>
    </source>
</evidence>
<dbReference type="PANTHER" id="PTHR43479">
    <property type="entry name" value="ACREF/ENVCD OPERON REPRESSOR-RELATED"/>
    <property type="match status" value="1"/>
</dbReference>
<dbReference type="InterPro" id="IPR009057">
    <property type="entry name" value="Homeodomain-like_sf"/>
</dbReference>
<dbReference type="GO" id="GO:0003677">
    <property type="term" value="F:DNA binding"/>
    <property type="evidence" value="ECO:0007669"/>
    <property type="project" value="UniProtKB-UniRule"/>
</dbReference>
<proteinExistence type="predicted"/>
<dbReference type="OrthoDB" id="9810250at2"/>
<dbReference type="SUPFAM" id="SSF46689">
    <property type="entry name" value="Homeodomain-like"/>
    <property type="match status" value="1"/>
</dbReference>
<dbReference type="Gene3D" id="1.10.357.10">
    <property type="entry name" value="Tetracycline Repressor, domain 2"/>
    <property type="match status" value="1"/>
</dbReference>
<name>A0A091BV82_9ENTE</name>
<dbReference type="PROSITE" id="PS50977">
    <property type="entry name" value="HTH_TETR_2"/>
    <property type="match status" value="1"/>
</dbReference>
<dbReference type="InterPro" id="IPR001647">
    <property type="entry name" value="HTH_TetR"/>
</dbReference>
<dbReference type="Proteomes" id="UP000029380">
    <property type="component" value="Unassembled WGS sequence"/>
</dbReference>
<protein>
    <submittedName>
        <fullName evidence="4">TetR family transcriptional regulator</fullName>
    </submittedName>
</protein>
<dbReference type="AlphaFoldDB" id="A0A091BV82"/>
<dbReference type="PANTHER" id="PTHR43479:SF7">
    <property type="entry name" value="TETR-FAMILY TRANSCRIPTIONAL REGULATOR"/>
    <property type="match status" value="1"/>
</dbReference>
<keyword evidence="1 2" id="KW-0238">DNA-binding</keyword>
<reference evidence="4 5" key="1">
    <citation type="submission" date="2014-08" db="EMBL/GenBank/DDBJ databases">
        <title>Genome sequence of Tetragenococcus muriaticus.</title>
        <authorList>
            <person name="Chuea-nongthon C."/>
            <person name="Rodtong S."/>
            <person name="Yongsawatdigul J."/>
            <person name="Steele J.L."/>
            <person name="Liu X.-y."/>
            <person name="Speers J."/>
            <person name="Glasner J.D."/>
            <person name="Neeno-Eckwall E.C."/>
        </authorList>
    </citation>
    <scope>NUCLEOTIDE SEQUENCE [LARGE SCALE GENOMIC DNA]</scope>
    <source>
        <strain evidence="4 5">PMC-11-5</strain>
    </source>
</reference>
<comment type="caution">
    <text evidence="4">The sequence shown here is derived from an EMBL/GenBank/DDBJ whole genome shotgun (WGS) entry which is preliminary data.</text>
</comment>
<evidence type="ECO:0000259" key="3">
    <source>
        <dbReference type="PROSITE" id="PS50977"/>
    </source>
</evidence>
<dbReference type="Pfam" id="PF14278">
    <property type="entry name" value="TetR_C_8"/>
    <property type="match status" value="1"/>
</dbReference>
<evidence type="ECO:0000313" key="5">
    <source>
        <dbReference type="Proteomes" id="UP000029380"/>
    </source>
</evidence>
<sequence>MQRNTQTKRKIKQALIHLLSKKHLEEITVSDITRHSQINRGTFYLHYFDKYDLIEKLEEEILSNIQQIFDKPVEKEEENPLIPDRLILDALYYVKDDLAFIKALVEENGDPKFVSTFKQLLTNTLKKYINLHDKSQLLIEKIPNDYAEEILLSSTISILLLWIKKGSKESPELLLKYINYARDTSPTELVKP</sequence>
<feature type="domain" description="HTH tetR-type" evidence="3">
    <location>
        <begin position="5"/>
        <end position="65"/>
    </location>
</feature>
<dbReference type="InterPro" id="IPR039532">
    <property type="entry name" value="TetR_C_Firmicutes"/>
</dbReference>
<dbReference type="PATRIC" id="fig|1302649.3.peg.2353"/>
<dbReference type="RefSeq" id="WP_038026742.1">
    <property type="nucleotide sequence ID" value="NZ_JPVU01000264.1"/>
</dbReference>